<reference evidence="2 3" key="1">
    <citation type="submission" date="2022-05" db="EMBL/GenBank/DDBJ databases">
        <title>S8-45 Sphingomonas ultraviolaceadurans.</title>
        <authorList>
            <person name="Liu Y."/>
        </authorList>
    </citation>
    <scope>NUCLEOTIDE SEQUENCE [LARGE SCALE GENOMIC DNA]</scope>
    <source>
        <strain evidence="2 3">S8-45</strain>
    </source>
</reference>
<dbReference type="InterPro" id="IPR021265">
    <property type="entry name" value="DUF2842"/>
</dbReference>
<keyword evidence="3" id="KW-1185">Reference proteome</keyword>
<dbReference type="Proteomes" id="UP000831921">
    <property type="component" value="Chromosome"/>
</dbReference>
<proteinExistence type="predicted"/>
<feature type="transmembrane region" description="Helical" evidence="1">
    <location>
        <begin position="45"/>
        <end position="63"/>
    </location>
</feature>
<dbReference type="Pfam" id="PF11003">
    <property type="entry name" value="DUF2842"/>
    <property type="match status" value="1"/>
</dbReference>
<feature type="transmembrane region" description="Helical" evidence="1">
    <location>
        <begin position="12"/>
        <end position="33"/>
    </location>
</feature>
<dbReference type="RefSeq" id="WP_257794170.1">
    <property type="nucleotide sequence ID" value="NZ_CP097253.1"/>
</dbReference>
<sequence>MNHEEQPRPRPTAGVFMIIGIIIVWAALIASVSDTVTRWPGLVQLNFYIVAGVVWILPLRPILRWSETGRWRADPPKP</sequence>
<keyword evidence="1" id="KW-1133">Transmembrane helix</keyword>
<dbReference type="EMBL" id="CP097253">
    <property type="protein sequence ID" value="UUR09087.1"/>
    <property type="molecule type" value="Genomic_DNA"/>
</dbReference>
<evidence type="ECO:0000313" key="2">
    <source>
        <dbReference type="EMBL" id="UUR09087.1"/>
    </source>
</evidence>
<keyword evidence="1" id="KW-0472">Membrane</keyword>
<evidence type="ECO:0000256" key="1">
    <source>
        <dbReference type="SAM" id="Phobius"/>
    </source>
</evidence>
<organism evidence="2 3">
    <name type="scientific">Sphingomonas glaciei</name>
    <dbReference type="NCBI Taxonomy" id="2938948"/>
    <lineage>
        <taxon>Bacteria</taxon>
        <taxon>Pseudomonadati</taxon>
        <taxon>Pseudomonadota</taxon>
        <taxon>Alphaproteobacteria</taxon>
        <taxon>Sphingomonadales</taxon>
        <taxon>Sphingomonadaceae</taxon>
        <taxon>Sphingomonas</taxon>
    </lineage>
</organism>
<keyword evidence="1" id="KW-0812">Transmembrane</keyword>
<protein>
    <submittedName>
        <fullName evidence="2">DUF2842 domain-containing protein</fullName>
    </submittedName>
</protein>
<evidence type="ECO:0000313" key="3">
    <source>
        <dbReference type="Proteomes" id="UP000831921"/>
    </source>
</evidence>
<name>A0ABY5MXA6_9SPHN</name>
<gene>
    <name evidence="2" type="ORF">M1K48_05555</name>
</gene>
<accession>A0ABY5MXA6</accession>